<keyword evidence="2" id="KW-0808">Transferase</keyword>
<evidence type="ECO:0000256" key="2">
    <source>
        <dbReference type="ARBA" id="ARBA00022679"/>
    </source>
</evidence>
<dbReference type="PANTHER" id="PTHR11926">
    <property type="entry name" value="GLUCOSYL/GLUCURONOSYL TRANSFERASES"/>
    <property type="match status" value="1"/>
</dbReference>
<reference evidence="3" key="1">
    <citation type="submission" date="2018-01" db="EMBL/GenBank/DDBJ databases">
        <authorList>
            <person name="Mao J.F."/>
        </authorList>
    </citation>
    <scope>NUCLEOTIDE SEQUENCE</scope>
    <source>
        <strain evidence="3">Huo1</strain>
        <tissue evidence="3">Leaf</tissue>
    </source>
</reference>
<gene>
    <name evidence="3" type="ORF">SASPL_158153</name>
</gene>
<dbReference type="EMBL" id="PNBA02001177">
    <property type="protein sequence ID" value="KAG6382215.1"/>
    <property type="molecule type" value="Genomic_DNA"/>
</dbReference>
<reference evidence="3" key="2">
    <citation type="submission" date="2020-08" db="EMBL/GenBank/DDBJ databases">
        <title>Plant Genome Project.</title>
        <authorList>
            <person name="Zhang R.-G."/>
        </authorList>
    </citation>
    <scope>NUCLEOTIDE SEQUENCE</scope>
    <source>
        <strain evidence="3">Huo1</strain>
        <tissue evidence="3">Leaf</tissue>
    </source>
</reference>
<evidence type="ECO:0000313" key="3">
    <source>
        <dbReference type="EMBL" id="KAG6382215.1"/>
    </source>
</evidence>
<dbReference type="AlphaFoldDB" id="A0A8X8VTS0"/>
<dbReference type="PANTHER" id="PTHR11926:SF1392">
    <property type="entry name" value="GLYCOSYLTRANSFERASE"/>
    <property type="match status" value="1"/>
</dbReference>
<dbReference type="GO" id="GO:0080043">
    <property type="term" value="F:quercetin 3-O-glucosyltransferase activity"/>
    <property type="evidence" value="ECO:0007669"/>
    <property type="project" value="TreeGrafter"/>
</dbReference>
<dbReference type="GO" id="GO:0080044">
    <property type="term" value="F:quercetin 7-O-glucosyltransferase activity"/>
    <property type="evidence" value="ECO:0007669"/>
    <property type="project" value="TreeGrafter"/>
</dbReference>
<dbReference type="CDD" id="cd03784">
    <property type="entry name" value="GT1_Gtf-like"/>
    <property type="match status" value="1"/>
</dbReference>
<keyword evidence="4" id="KW-1185">Reference proteome</keyword>
<dbReference type="Gene3D" id="3.40.50.2000">
    <property type="entry name" value="Glycogen Phosphorylase B"/>
    <property type="match status" value="3"/>
</dbReference>
<protein>
    <submittedName>
        <fullName evidence="3">Uncharacterized protein</fullName>
    </submittedName>
</protein>
<dbReference type="Proteomes" id="UP000298416">
    <property type="component" value="Unassembled WGS sequence"/>
</dbReference>
<sequence length="202" mass="22824">MLEKLPRIYNIGPIHEHQKSRLKEKKSEASIVAGNFWEEDRSCIDWLNGQPPRSVIYVSFGSLTVVTREQLIEFWHVWSIVLTDFWLPGEVGSAGGGLNHTAVGAFLTHSGWNSTLESIVAGVPMICWPYFGDQTINSRFVSEVWKIGLDIKDTCDRLIIEKAVREVMEVRKDEFLERADGMAKMAKKAVERGGSSIAVWML</sequence>
<evidence type="ECO:0000256" key="1">
    <source>
        <dbReference type="ARBA" id="ARBA00009995"/>
    </source>
</evidence>
<dbReference type="InterPro" id="IPR002213">
    <property type="entry name" value="UDP_glucos_trans"/>
</dbReference>
<organism evidence="3">
    <name type="scientific">Salvia splendens</name>
    <name type="common">Scarlet sage</name>
    <dbReference type="NCBI Taxonomy" id="180675"/>
    <lineage>
        <taxon>Eukaryota</taxon>
        <taxon>Viridiplantae</taxon>
        <taxon>Streptophyta</taxon>
        <taxon>Embryophyta</taxon>
        <taxon>Tracheophyta</taxon>
        <taxon>Spermatophyta</taxon>
        <taxon>Magnoliopsida</taxon>
        <taxon>eudicotyledons</taxon>
        <taxon>Gunneridae</taxon>
        <taxon>Pentapetalae</taxon>
        <taxon>asterids</taxon>
        <taxon>lamiids</taxon>
        <taxon>Lamiales</taxon>
        <taxon>Lamiaceae</taxon>
        <taxon>Nepetoideae</taxon>
        <taxon>Mentheae</taxon>
        <taxon>Salviinae</taxon>
        <taxon>Salvia</taxon>
        <taxon>Salvia subgen. Calosphace</taxon>
        <taxon>core Calosphace</taxon>
    </lineage>
</organism>
<comment type="caution">
    <text evidence="3">The sequence shown here is derived from an EMBL/GenBank/DDBJ whole genome shotgun (WGS) entry which is preliminary data.</text>
</comment>
<accession>A0A8X8VTS0</accession>
<proteinExistence type="inferred from homology"/>
<evidence type="ECO:0000313" key="4">
    <source>
        <dbReference type="Proteomes" id="UP000298416"/>
    </source>
</evidence>
<comment type="similarity">
    <text evidence="1">Belongs to the UDP-glycosyltransferase family.</text>
</comment>
<dbReference type="Pfam" id="PF00201">
    <property type="entry name" value="UDPGT"/>
    <property type="match status" value="1"/>
</dbReference>
<name>A0A8X8VTS0_SALSN</name>
<dbReference type="SUPFAM" id="SSF53756">
    <property type="entry name" value="UDP-Glycosyltransferase/glycogen phosphorylase"/>
    <property type="match status" value="1"/>
</dbReference>